<evidence type="ECO:0000256" key="1">
    <source>
        <dbReference type="ARBA" id="ARBA00008614"/>
    </source>
</evidence>
<dbReference type="Pfam" id="PF09425">
    <property type="entry name" value="Jas_motif"/>
    <property type="match status" value="1"/>
</dbReference>
<keyword evidence="2 4" id="KW-1184">Jasmonic acid signaling pathway</keyword>
<evidence type="ECO:0000256" key="4">
    <source>
        <dbReference type="RuleBase" id="RU369065"/>
    </source>
</evidence>
<keyword evidence="4" id="KW-0539">Nucleus</keyword>
<dbReference type="InterPro" id="IPR040390">
    <property type="entry name" value="TIFY/JAZ"/>
</dbReference>
<evidence type="ECO:0000256" key="5">
    <source>
        <dbReference type="SAM" id="MobiDB-lite"/>
    </source>
</evidence>
<evidence type="ECO:0000256" key="3">
    <source>
        <dbReference type="ARBA" id="ARBA00022843"/>
    </source>
</evidence>
<gene>
    <name evidence="7" type="ORF">PVAP13_2KG053900</name>
</gene>
<protein>
    <recommendedName>
        <fullName evidence="4">Protein TIFY</fullName>
    </recommendedName>
    <alternativeName>
        <fullName evidence="4">Jasmonate ZIM domain-containing protein</fullName>
    </alternativeName>
</protein>
<dbReference type="InterPro" id="IPR018467">
    <property type="entry name" value="CCT_CS"/>
</dbReference>
<accession>A0A8T0W9R5</accession>
<organism evidence="7 8">
    <name type="scientific">Panicum virgatum</name>
    <name type="common">Blackwell switchgrass</name>
    <dbReference type="NCBI Taxonomy" id="38727"/>
    <lineage>
        <taxon>Eukaryota</taxon>
        <taxon>Viridiplantae</taxon>
        <taxon>Streptophyta</taxon>
        <taxon>Embryophyta</taxon>
        <taxon>Tracheophyta</taxon>
        <taxon>Spermatophyta</taxon>
        <taxon>Magnoliopsida</taxon>
        <taxon>Liliopsida</taxon>
        <taxon>Poales</taxon>
        <taxon>Poaceae</taxon>
        <taxon>PACMAD clade</taxon>
        <taxon>Panicoideae</taxon>
        <taxon>Panicodae</taxon>
        <taxon>Paniceae</taxon>
        <taxon>Panicinae</taxon>
        <taxon>Panicum</taxon>
        <taxon>Panicum sect. Hiantes</taxon>
    </lineage>
</organism>
<comment type="caution">
    <text evidence="7">The sequence shown here is derived from an EMBL/GenBank/DDBJ whole genome shotgun (WGS) entry which is preliminary data.</text>
</comment>
<keyword evidence="8" id="KW-1185">Reference proteome</keyword>
<dbReference type="PANTHER" id="PTHR33077:SF17">
    <property type="entry name" value="PROTEIN TIFY 5B"/>
    <property type="match status" value="1"/>
</dbReference>
<feature type="domain" description="Tify" evidence="6">
    <location>
        <begin position="70"/>
        <end position="104"/>
    </location>
</feature>
<comment type="subcellular location">
    <subcellularLocation>
        <location evidence="4">Nucleus</location>
    </subcellularLocation>
</comment>
<dbReference type="PANTHER" id="PTHR33077">
    <property type="entry name" value="PROTEIN TIFY 4A-RELATED-RELATED"/>
    <property type="match status" value="1"/>
</dbReference>
<evidence type="ECO:0000313" key="8">
    <source>
        <dbReference type="Proteomes" id="UP000823388"/>
    </source>
</evidence>
<evidence type="ECO:0000256" key="2">
    <source>
        <dbReference type="ARBA" id="ARBA00022819"/>
    </source>
</evidence>
<reference evidence="7" key="1">
    <citation type="submission" date="2020-05" db="EMBL/GenBank/DDBJ databases">
        <title>WGS assembly of Panicum virgatum.</title>
        <authorList>
            <person name="Lovell J.T."/>
            <person name="Jenkins J."/>
            <person name="Shu S."/>
            <person name="Juenger T.E."/>
            <person name="Schmutz J."/>
        </authorList>
    </citation>
    <scope>NUCLEOTIDE SEQUENCE</scope>
    <source>
        <strain evidence="7">AP13</strain>
    </source>
</reference>
<dbReference type="PROSITE" id="PS51320">
    <property type="entry name" value="TIFY"/>
    <property type="match status" value="1"/>
</dbReference>
<dbReference type="InterPro" id="IPR010399">
    <property type="entry name" value="Tify_dom"/>
</dbReference>
<proteinExistence type="inferred from homology"/>
<comment type="similarity">
    <text evidence="1 4">Belongs to the TIFY/JAZ family.</text>
</comment>
<dbReference type="Proteomes" id="UP000823388">
    <property type="component" value="Chromosome 2K"/>
</dbReference>
<dbReference type="AlphaFoldDB" id="A0A8T0W9R5"/>
<name>A0A8T0W9R5_PANVG</name>
<dbReference type="GO" id="GO:2000022">
    <property type="term" value="P:regulation of jasmonic acid mediated signaling pathway"/>
    <property type="evidence" value="ECO:0007669"/>
    <property type="project" value="UniProtKB-UniRule"/>
</dbReference>
<dbReference type="GO" id="GO:0009611">
    <property type="term" value="P:response to wounding"/>
    <property type="evidence" value="ECO:0007669"/>
    <property type="project" value="UniProtKB-UniRule"/>
</dbReference>
<evidence type="ECO:0000313" key="7">
    <source>
        <dbReference type="EMBL" id="KAG2639969.1"/>
    </source>
</evidence>
<dbReference type="EMBL" id="CM029039">
    <property type="protein sequence ID" value="KAG2639969.1"/>
    <property type="molecule type" value="Genomic_DNA"/>
</dbReference>
<sequence>MEGRRDHDVAAGGVMTARWRRASGGGGEDGAEESDGSSGVELSLRLRTGDSSGAPPVVVAAAEEERQAAAAARRRSMTIFYDGRVCAVDVTEVQARAIISMANEEMIMAAAGPHRQQCRHQRDRQLQDSGGGAVARCARERDAHVRPAAVAASPAAGSSSRQGFAAVAAAPVIDQAASELSMKRSLQRFLQKRKARTAAAVAPPYAAGWHAQAMRH</sequence>
<feature type="region of interest" description="Disordered" evidence="5">
    <location>
        <begin position="1"/>
        <end position="40"/>
    </location>
</feature>
<dbReference type="GO" id="GO:0005634">
    <property type="term" value="C:nucleus"/>
    <property type="evidence" value="ECO:0007669"/>
    <property type="project" value="UniProtKB-SubCell"/>
</dbReference>
<dbReference type="OrthoDB" id="782771at2759"/>
<dbReference type="Pfam" id="PF06200">
    <property type="entry name" value="tify"/>
    <property type="match status" value="1"/>
</dbReference>
<keyword evidence="3" id="KW-0832">Ubl conjugation</keyword>
<comment type="domain">
    <text evidence="4">The jas domain is required for interaction with COI1.</text>
</comment>
<comment type="function">
    <text evidence="4">Repressor of jasmonate responses.</text>
</comment>
<evidence type="ECO:0000259" key="6">
    <source>
        <dbReference type="PROSITE" id="PS51320"/>
    </source>
</evidence>
<dbReference type="GO" id="GO:0031347">
    <property type="term" value="P:regulation of defense response"/>
    <property type="evidence" value="ECO:0007669"/>
    <property type="project" value="UniProtKB-UniRule"/>
</dbReference>